<dbReference type="InterPro" id="IPR035919">
    <property type="entry name" value="EAL_sf"/>
</dbReference>
<dbReference type="SUPFAM" id="SSF55785">
    <property type="entry name" value="PYP-like sensor domain (PAS domain)"/>
    <property type="match status" value="1"/>
</dbReference>
<dbReference type="CDD" id="cd01948">
    <property type="entry name" value="EAL"/>
    <property type="match status" value="1"/>
</dbReference>
<evidence type="ECO:0000313" key="4">
    <source>
        <dbReference type="EMBL" id="MBB3048638.1"/>
    </source>
</evidence>
<organism evidence="4 5">
    <name type="scientific">Litorivivens lipolytica</name>
    <dbReference type="NCBI Taxonomy" id="1524264"/>
    <lineage>
        <taxon>Bacteria</taxon>
        <taxon>Pseudomonadati</taxon>
        <taxon>Pseudomonadota</taxon>
        <taxon>Gammaproteobacteria</taxon>
        <taxon>Litorivivens</taxon>
    </lineage>
</organism>
<proteinExistence type="predicted"/>
<feature type="domain" description="PAS" evidence="1">
    <location>
        <begin position="69"/>
        <end position="109"/>
    </location>
</feature>
<keyword evidence="5" id="KW-1185">Reference proteome</keyword>
<accession>A0A7W4W6Z0</accession>
<evidence type="ECO:0000259" key="2">
    <source>
        <dbReference type="PROSITE" id="PS50883"/>
    </source>
</evidence>
<dbReference type="RefSeq" id="WP_183411411.1">
    <property type="nucleotide sequence ID" value="NZ_JACHWY010000003.1"/>
</dbReference>
<dbReference type="CDD" id="cd01949">
    <property type="entry name" value="GGDEF"/>
    <property type="match status" value="1"/>
</dbReference>
<dbReference type="PANTHER" id="PTHR44757:SF2">
    <property type="entry name" value="BIOFILM ARCHITECTURE MAINTENANCE PROTEIN MBAA"/>
    <property type="match status" value="1"/>
</dbReference>
<dbReference type="InterPro" id="IPR035965">
    <property type="entry name" value="PAS-like_dom_sf"/>
</dbReference>
<dbReference type="EMBL" id="JACHWY010000003">
    <property type="protein sequence ID" value="MBB3048638.1"/>
    <property type="molecule type" value="Genomic_DNA"/>
</dbReference>
<dbReference type="SUPFAM" id="SSF55073">
    <property type="entry name" value="Nucleotide cyclase"/>
    <property type="match status" value="1"/>
</dbReference>
<dbReference type="Gene3D" id="3.30.450.20">
    <property type="entry name" value="PAS domain"/>
    <property type="match status" value="1"/>
</dbReference>
<dbReference type="PROSITE" id="PS50112">
    <property type="entry name" value="PAS"/>
    <property type="match status" value="1"/>
</dbReference>
<dbReference type="InterPro" id="IPR043128">
    <property type="entry name" value="Rev_trsase/Diguanyl_cyclase"/>
</dbReference>
<dbReference type="Gene3D" id="3.20.20.450">
    <property type="entry name" value="EAL domain"/>
    <property type="match status" value="1"/>
</dbReference>
<feature type="domain" description="EAL" evidence="2">
    <location>
        <begin position="359"/>
        <end position="612"/>
    </location>
</feature>
<dbReference type="InterPro" id="IPR013656">
    <property type="entry name" value="PAS_4"/>
</dbReference>
<evidence type="ECO:0000259" key="3">
    <source>
        <dbReference type="PROSITE" id="PS50887"/>
    </source>
</evidence>
<dbReference type="InterPro" id="IPR001633">
    <property type="entry name" value="EAL_dom"/>
</dbReference>
<dbReference type="SMART" id="SM00052">
    <property type="entry name" value="EAL"/>
    <property type="match status" value="1"/>
</dbReference>
<dbReference type="CDD" id="cd00130">
    <property type="entry name" value="PAS"/>
    <property type="match status" value="1"/>
</dbReference>
<dbReference type="Pfam" id="PF00563">
    <property type="entry name" value="EAL"/>
    <property type="match status" value="1"/>
</dbReference>
<dbReference type="Pfam" id="PF08448">
    <property type="entry name" value="PAS_4"/>
    <property type="match status" value="1"/>
</dbReference>
<reference evidence="4 5" key="1">
    <citation type="submission" date="2020-08" db="EMBL/GenBank/DDBJ databases">
        <title>Genomic Encyclopedia of Type Strains, Phase III (KMG-III): the genomes of soil and plant-associated and newly described type strains.</title>
        <authorList>
            <person name="Whitman W."/>
        </authorList>
    </citation>
    <scope>NUCLEOTIDE SEQUENCE [LARGE SCALE GENOMIC DNA]</scope>
    <source>
        <strain evidence="4 5">CECT 8654</strain>
    </source>
</reference>
<dbReference type="SMART" id="SM00267">
    <property type="entry name" value="GGDEF"/>
    <property type="match status" value="1"/>
</dbReference>
<dbReference type="PROSITE" id="PS50883">
    <property type="entry name" value="EAL"/>
    <property type="match status" value="1"/>
</dbReference>
<name>A0A7W4W6Z0_9GAMM</name>
<dbReference type="InterPro" id="IPR052155">
    <property type="entry name" value="Biofilm_reg_signaling"/>
</dbReference>
<dbReference type="PROSITE" id="PS50887">
    <property type="entry name" value="GGDEF"/>
    <property type="match status" value="1"/>
</dbReference>
<dbReference type="Proteomes" id="UP000537130">
    <property type="component" value="Unassembled WGS sequence"/>
</dbReference>
<evidence type="ECO:0000313" key="5">
    <source>
        <dbReference type="Proteomes" id="UP000537130"/>
    </source>
</evidence>
<protein>
    <submittedName>
        <fullName evidence="4">Diguanylate cyclase (GGDEF)-like protein/PAS domain S-box-containing protein</fullName>
    </submittedName>
</protein>
<dbReference type="NCBIfam" id="TIGR00254">
    <property type="entry name" value="GGDEF"/>
    <property type="match status" value="1"/>
</dbReference>
<dbReference type="NCBIfam" id="TIGR00229">
    <property type="entry name" value="sensory_box"/>
    <property type="match status" value="1"/>
</dbReference>
<dbReference type="InterPro" id="IPR000014">
    <property type="entry name" value="PAS"/>
</dbReference>
<gene>
    <name evidence="4" type="ORF">FHR99_002912</name>
</gene>
<dbReference type="Pfam" id="PF00990">
    <property type="entry name" value="GGDEF"/>
    <property type="match status" value="1"/>
</dbReference>
<dbReference type="SUPFAM" id="SSF141868">
    <property type="entry name" value="EAL domain-like"/>
    <property type="match status" value="1"/>
</dbReference>
<dbReference type="AlphaFoldDB" id="A0A7W4W6Z0"/>
<feature type="domain" description="GGDEF" evidence="3">
    <location>
        <begin position="218"/>
        <end position="350"/>
    </location>
</feature>
<dbReference type="Gene3D" id="3.30.70.270">
    <property type="match status" value="1"/>
</dbReference>
<dbReference type="PANTHER" id="PTHR44757">
    <property type="entry name" value="DIGUANYLATE CYCLASE DGCP"/>
    <property type="match status" value="1"/>
</dbReference>
<evidence type="ECO:0000259" key="1">
    <source>
        <dbReference type="PROSITE" id="PS50112"/>
    </source>
</evidence>
<dbReference type="InterPro" id="IPR029787">
    <property type="entry name" value="Nucleotide_cyclase"/>
</dbReference>
<comment type="caution">
    <text evidence="4">The sequence shown here is derived from an EMBL/GenBank/DDBJ whole genome shotgun (WGS) entry which is preliminary data.</text>
</comment>
<dbReference type="InterPro" id="IPR000160">
    <property type="entry name" value="GGDEF_dom"/>
</dbReference>
<sequence>MRNQQWLFAVIAPVLVSGLALWLVGAWLALIIGLVPLCALALLLLRKLHTAQSRAAALKSELNKLLFGLEKSPQAILFVEAGGVVAYANSNLGELIGIPVKKLIGRSLLEYTDLGIPSSLFQDISTAVGKKEEWHGEVFFEKAPPTGRHTITTCSPIYDEGDKLMYMLILIDDISDEKVFAQRMYTNAHYDAVTGLPNRSYSLEKLEQATLAAKSKESTFTLIHLNLDRFKLINDSRGHGLGDKVLNQIAGRLRNTLYDGDLLGNLGGDKFLILLQNQRDENAVRTALALKSAVNEPLLMEEGELTLSASIGLAIFPDDANSAPELMRCAESAMYYAREQGGDGFYRYRHKPGNGAASRLAIESHLRHAISRNEMSLAFQPIIDIGHNRLVGAEALLRWHNSELKNPSPDKFIQIAEETGLILPIGDWALEEACLHAKRWQAYDPDFVVAVNVCARQFEKGHILTAVERALSKTGLPPRALELEVTERLLMGNDSLTKSILYRLKNMGIRLSLDDFGTGYASLSYLKQYPFDVLKIDRSFVADCQHSEQSRQLIQAIVNMAHSLQMEVVGEGVEQLEQRRLLREAGCDMAQGYLFTPAIPADRFTHWADQYLQVQPG</sequence>